<dbReference type="InterPro" id="IPR019291">
    <property type="entry name" value="Host_attachment_protein"/>
</dbReference>
<protein>
    <submittedName>
        <fullName evidence="2">Host attachment protein</fullName>
    </submittedName>
</protein>
<evidence type="ECO:0000313" key="2">
    <source>
        <dbReference type="EMBL" id="MBK1698456.1"/>
    </source>
</evidence>
<reference evidence="2" key="2">
    <citation type="journal article" date="2020" name="Microorganisms">
        <title>Osmotic Adaptation and Compatible Solute Biosynthesis of Phototrophic Bacteria as Revealed from Genome Analyses.</title>
        <authorList>
            <person name="Imhoff J.F."/>
            <person name="Rahn T."/>
            <person name="Kunzel S."/>
            <person name="Keller A."/>
            <person name="Neulinger S.C."/>
        </authorList>
    </citation>
    <scope>NUCLEOTIDE SEQUENCE</scope>
    <source>
        <strain evidence="2">DSM 9154</strain>
    </source>
</reference>
<comment type="caution">
    <text evidence="2">The sequence shown here is derived from an EMBL/GenBank/DDBJ whole genome shotgun (WGS) entry which is preliminary data.</text>
</comment>
<dbReference type="Pfam" id="PF10116">
    <property type="entry name" value="Host_attach"/>
    <property type="match status" value="1"/>
</dbReference>
<evidence type="ECO:0000313" key="3">
    <source>
        <dbReference type="Proteomes" id="UP000778970"/>
    </source>
</evidence>
<dbReference type="AlphaFoldDB" id="A0A934V180"/>
<dbReference type="RefSeq" id="WP_027288446.1">
    <property type="nucleotide sequence ID" value="NZ_NRRE01000027.1"/>
</dbReference>
<organism evidence="2 3">
    <name type="scientific">Rhodovibrio salinarum</name>
    <dbReference type="NCBI Taxonomy" id="1087"/>
    <lineage>
        <taxon>Bacteria</taxon>
        <taxon>Pseudomonadati</taxon>
        <taxon>Pseudomonadota</taxon>
        <taxon>Alphaproteobacteria</taxon>
        <taxon>Rhodospirillales</taxon>
        <taxon>Rhodovibrionaceae</taxon>
        <taxon>Rhodovibrio</taxon>
    </lineage>
</organism>
<gene>
    <name evidence="2" type="ORF">CKO21_14500</name>
</gene>
<sequence>MKPIRTWILVADGARARFLENHGPGKGLEAALDSEMQQHLPPNRELVTDKPGRGSSPASGGRHAVAPRTDWHTFEKERFAHQVAETLDHARTEGRFDRLVLVAPPKTLGWLREQLSKPTYAKVTGEIAKDLTNASDADLKEQLGAVMAI</sequence>
<dbReference type="Proteomes" id="UP000778970">
    <property type="component" value="Unassembled WGS sequence"/>
</dbReference>
<dbReference type="EMBL" id="NRRE01000027">
    <property type="protein sequence ID" value="MBK1698456.1"/>
    <property type="molecule type" value="Genomic_DNA"/>
</dbReference>
<proteinExistence type="predicted"/>
<feature type="region of interest" description="Disordered" evidence="1">
    <location>
        <begin position="43"/>
        <end position="67"/>
    </location>
</feature>
<name>A0A934V180_9PROT</name>
<reference evidence="2" key="1">
    <citation type="submission" date="2017-08" db="EMBL/GenBank/DDBJ databases">
        <authorList>
            <person name="Imhoff J.F."/>
            <person name="Rahn T."/>
            <person name="Kuenzel S."/>
            <person name="Neulinger S.C."/>
        </authorList>
    </citation>
    <scope>NUCLEOTIDE SEQUENCE</scope>
    <source>
        <strain evidence="2">DSM 9154</strain>
    </source>
</reference>
<accession>A0A934V180</accession>
<feature type="compositionally biased region" description="Low complexity" evidence="1">
    <location>
        <begin position="53"/>
        <end position="62"/>
    </location>
</feature>
<keyword evidence="3" id="KW-1185">Reference proteome</keyword>
<evidence type="ECO:0000256" key="1">
    <source>
        <dbReference type="SAM" id="MobiDB-lite"/>
    </source>
</evidence>